<dbReference type="Proteomes" id="UP000000647">
    <property type="component" value="Chromosome"/>
</dbReference>
<protein>
    <recommendedName>
        <fullName evidence="3">Outer membrane protein beta-barrel domain-containing protein</fullName>
    </recommendedName>
</protein>
<dbReference type="eggNOG" id="ENOG50338GU">
    <property type="taxonomic scope" value="Bacteria"/>
</dbReference>
<dbReference type="EMBL" id="CP000544">
    <property type="protein sequence ID" value="ABM62648.1"/>
    <property type="molecule type" value="Genomic_DNA"/>
</dbReference>
<dbReference type="InterPro" id="IPR036709">
    <property type="entry name" value="Autotransporte_beta_dom_sf"/>
</dbReference>
<dbReference type="RefSeq" id="WP_011814670.1">
    <property type="nucleotide sequence ID" value="NC_008789.1"/>
</dbReference>
<dbReference type="Pfam" id="PF13505">
    <property type="entry name" value="OMP_b-brl"/>
    <property type="match status" value="1"/>
</dbReference>
<reference evidence="4 5" key="2">
    <citation type="journal article" date="2013" name="Stand. Genomic Sci.">
        <title>Complete genome sequence of Halorhodospira halophila SL1.</title>
        <authorList>
            <person name="Challacombe J.F."/>
            <person name="Majid S."/>
            <person name="Deole R."/>
            <person name="Brettin T.S."/>
            <person name="Bruce D."/>
            <person name="Delano S.F."/>
            <person name="Detter J.C."/>
            <person name="Gleasner C.D."/>
            <person name="Han C.S."/>
            <person name="Misra M."/>
            <person name="Reitenga K.G."/>
            <person name="Mikhailova N."/>
            <person name="Woyke T."/>
            <person name="Pitluck S."/>
            <person name="Nolan M."/>
            <person name="Land M.L."/>
            <person name="Saunders E."/>
            <person name="Tapia R."/>
            <person name="Lapidus A."/>
            <person name="Ivanova N."/>
            <person name="Hoff W.D."/>
        </authorList>
    </citation>
    <scope>NUCLEOTIDE SEQUENCE [LARGE SCALE GENOMIC DNA]</scope>
    <source>
        <strain evidence="5">DSM 244 / SL1</strain>
    </source>
</reference>
<keyword evidence="5" id="KW-1185">Reference proteome</keyword>
<accession>A1WY86</accession>
<dbReference type="InterPro" id="IPR027385">
    <property type="entry name" value="Beta-barrel_OMP"/>
</dbReference>
<dbReference type="HOGENOM" id="CLU_952385_0_0_6"/>
<feature type="chain" id="PRO_5002640458" description="Outer membrane protein beta-barrel domain-containing protein" evidence="2">
    <location>
        <begin position="35"/>
        <end position="292"/>
    </location>
</feature>
<dbReference type="Gene3D" id="2.40.128.130">
    <property type="entry name" value="Autotransporter beta-domain"/>
    <property type="match status" value="1"/>
</dbReference>
<name>A1WY86_HALHL</name>
<reference evidence="5" key="1">
    <citation type="submission" date="2006-12" db="EMBL/GenBank/DDBJ databases">
        <title>Complete sequence of Halorhodospira halophila SL1.</title>
        <authorList>
            <consortium name="US DOE Joint Genome Institute"/>
            <person name="Copeland A."/>
            <person name="Lucas S."/>
            <person name="Lapidus A."/>
            <person name="Barry K."/>
            <person name="Detter J.C."/>
            <person name="Glavina del Rio T."/>
            <person name="Hammon N."/>
            <person name="Israni S."/>
            <person name="Dalin E."/>
            <person name="Tice H."/>
            <person name="Pitluck S."/>
            <person name="Saunders E."/>
            <person name="Brettin T."/>
            <person name="Bruce D."/>
            <person name="Han C."/>
            <person name="Tapia R."/>
            <person name="Schmutz J."/>
            <person name="Larimer F."/>
            <person name="Land M."/>
            <person name="Hauser L."/>
            <person name="Kyrpides N."/>
            <person name="Mikhailova N."/>
            <person name="Hoff W."/>
            <person name="Richardson P."/>
        </authorList>
    </citation>
    <scope>NUCLEOTIDE SEQUENCE [LARGE SCALE GENOMIC DNA]</scope>
    <source>
        <strain evidence="5">DSM 244 / SL1</strain>
    </source>
</reference>
<evidence type="ECO:0000313" key="4">
    <source>
        <dbReference type="EMBL" id="ABM62648.1"/>
    </source>
</evidence>
<dbReference type="KEGG" id="hha:Hhal_1884"/>
<gene>
    <name evidence="4" type="ordered locus">Hhal_1884</name>
</gene>
<evidence type="ECO:0000256" key="1">
    <source>
        <dbReference type="ARBA" id="ARBA00022729"/>
    </source>
</evidence>
<evidence type="ECO:0000259" key="3">
    <source>
        <dbReference type="Pfam" id="PF13505"/>
    </source>
</evidence>
<feature type="domain" description="Outer membrane protein beta-barrel" evidence="3">
    <location>
        <begin position="20"/>
        <end position="210"/>
    </location>
</feature>
<dbReference type="SUPFAM" id="SSF103515">
    <property type="entry name" value="Autotransporter"/>
    <property type="match status" value="1"/>
</dbReference>
<proteinExistence type="predicted"/>
<sequence length="292" mass="32528">MPRPEPAARARNGAAGLSSALLALGLGGASPSAAANEDPLDWRWWLGGGIEWFHWEEFLDGEREVREQGPRFTLESGVDTRTGFEPGLVLAVTARFTLGRVDYEGSARGVDPDDPPAAQSDTDYRGFHAVGEAGYRFELHTNHLLELTGGLELDGWSRMLQDTDDVDDPEIDTATGYTENYRVLTARAGAGMAHRLGNGHQLEWQLGGRYPFFIDEYDSGTQTPLEPEGRGSAFANLEWRTPDQPWSLRLYYEAYVFDDSDWETAGIDETVLVKQPRSESYRIGATARYRFE</sequence>
<organism evidence="4 5">
    <name type="scientific">Halorhodospira halophila (strain DSM 244 / SL1)</name>
    <name type="common">Ectothiorhodospira halophila (strain DSM 244 / SL1)</name>
    <dbReference type="NCBI Taxonomy" id="349124"/>
    <lineage>
        <taxon>Bacteria</taxon>
        <taxon>Pseudomonadati</taxon>
        <taxon>Pseudomonadota</taxon>
        <taxon>Gammaproteobacteria</taxon>
        <taxon>Chromatiales</taxon>
        <taxon>Ectothiorhodospiraceae</taxon>
        <taxon>Halorhodospira</taxon>
    </lineage>
</organism>
<evidence type="ECO:0000313" key="5">
    <source>
        <dbReference type="Proteomes" id="UP000000647"/>
    </source>
</evidence>
<keyword evidence="1 2" id="KW-0732">Signal</keyword>
<feature type="signal peptide" evidence="2">
    <location>
        <begin position="1"/>
        <end position="34"/>
    </location>
</feature>
<evidence type="ECO:0000256" key="2">
    <source>
        <dbReference type="SAM" id="SignalP"/>
    </source>
</evidence>
<dbReference type="AlphaFoldDB" id="A1WY86"/>